<accession>A0A822XLN6</accession>
<evidence type="ECO:0000313" key="1">
    <source>
        <dbReference type="EMBL" id="DAD21187.1"/>
    </source>
</evidence>
<evidence type="ECO:0000313" key="2">
    <source>
        <dbReference type="Proteomes" id="UP000607653"/>
    </source>
</evidence>
<name>A0A822XLN6_NELNU</name>
<proteinExistence type="predicted"/>
<organism evidence="1 2">
    <name type="scientific">Nelumbo nucifera</name>
    <name type="common">Sacred lotus</name>
    <dbReference type="NCBI Taxonomy" id="4432"/>
    <lineage>
        <taxon>Eukaryota</taxon>
        <taxon>Viridiplantae</taxon>
        <taxon>Streptophyta</taxon>
        <taxon>Embryophyta</taxon>
        <taxon>Tracheophyta</taxon>
        <taxon>Spermatophyta</taxon>
        <taxon>Magnoliopsida</taxon>
        <taxon>Proteales</taxon>
        <taxon>Nelumbonaceae</taxon>
        <taxon>Nelumbo</taxon>
    </lineage>
</organism>
<dbReference type="EMBL" id="DUZY01000001">
    <property type="protein sequence ID" value="DAD21187.1"/>
    <property type="molecule type" value="Genomic_DNA"/>
</dbReference>
<keyword evidence="2" id="KW-1185">Reference proteome</keyword>
<sequence length="113" mass="13041">MHGGCTCEAPPCEEHIPFRRRKGKQIRRVRVLCTRWCIERVNPRMEKGHVDQANVNARLSVNVVWSVHADANRFVRHELVWNSDKRASFLRFCFPTPNPSSIGGGRASAVYRR</sequence>
<comment type="caution">
    <text evidence="1">The sequence shown here is derived from an EMBL/GenBank/DDBJ whole genome shotgun (WGS) entry which is preliminary data.</text>
</comment>
<gene>
    <name evidence="1" type="ORF">HUJ06_022650</name>
</gene>
<dbReference type="Proteomes" id="UP000607653">
    <property type="component" value="Unassembled WGS sequence"/>
</dbReference>
<reference evidence="1 2" key="1">
    <citation type="journal article" date="2020" name="Mol. Biol. Evol.">
        <title>Distinct Expression and Methylation Patterns for Genes with Different Fates following a Single Whole-Genome Duplication in Flowering Plants.</title>
        <authorList>
            <person name="Shi T."/>
            <person name="Rahmani R.S."/>
            <person name="Gugger P.F."/>
            <person name="Wang M."/>
            <person name="Li H."/>
            <person name="Zhang Y."/>
            <person name="Li Z."/>
            <person name="Wang Q."/>
            <person name="Van de Peer Y."/>
            <person name="Marchal K."/>
            <person name="Chen J."/>
        </authorList>
    </citation>
    <scope>NUCLEOTIDE SEQUENCE [LARGE SCALE GENOMIC DNA]</scope>
    <source>
        <tissue evidence="1">Leaf</tissue>
    </source>
</reference>
<protein>
    <submittedName>
        <fullName evidence="1">Uncharacterized protein</fullName>
    </submittedName>
</protein>
<dbReference type="AlphaFoldDB" id="A0A822XLN6"/>